<evidence type="ECO:0000313" key="3">
    <source>
        <dbReference type="Proteomes" id="UP000054248"/>
    </source>
</evidence>
<dbReference type="AlphaFoldDB" id="A0A0C3K2J6"/>
<dbReference type="EMBL" id="KN823901">
    <property type="protein sequence ID" value="KIO15643.1"/>
    <property type="molecule type" value="Genomic_DNA"/>
</dbReference>
<proteinExistence type="predicted"/>
<evidence type="ECO:0000256" key="1">
    <source>
        <dbReference type="SAM" id="MobiDB-lite"/>
    </source>
</evidence>
<protein>
    <submittedName>
        <fullName evidence="2">Uncharacterized protein</fullName>
    </submittedName>
</protein>
<dbReference type="HOGENOM" id="CLU_1171363_0_0_1"/>
<sequence>MSLLPTPLPIRKFPLGWFYCKFGVFQRQAAPTSGMLTYYYCQAARLGKLPRPSRKGTGRADDPLLERMQVYGVLSSRTEIRGASTSKTLQTTAIAYRDLEQRPATGSSLDDVREDLFDELTLIAIEDPCVGVVSGCLLRHSAAAAASSSTSPLQQPQPPTRQLFDPRHDDPIIFHPVTRGAPSRPPLGGYISVSTTSVPDARSLGSSPTLTSNTTSSLASNLYSPGNGWICVEYFDY</sequence>
<dbReference type="Proteomes" id="UP000054248">
    <property type="component" value="Unassembled WGS sequence"/>
</dbReference>
<evidence type="ECO:0000313" key="2">
    <source>
        <dbReference type="EMBL" id="KIO15643.1"/>
    </source>
</evidence>
<name>A0A0C3K2J6_9AGAM</name>
<gene>
    <name evidence="2" type="ORF">M407DRAFT_13205</name>
</gene>
<organism evidence="2 3">
    <name type="scientific">Tulasnella calospora MUT 4182</name>
    <dbReference type="NCBI Taxonomy" id="1051891"/>
    <lineage>
        <taxon>Eukaryota</taxon>
        <taxon>Fungi</taxon>
        <taxon>Dikarya</taxon>
        <taxon>Basidiomycota</taxon>
        <taxon>Agaricomycotina</taxon>
        <taxon>Agaricomycetes</taxon>
        <taxon>Cantharellales</taxon>
        <taxon>Tulasnellaceae</taxon>
        <taxon>Tulasnella</taxon>
    </lineage>
</organism>
<accession>A0A0C3K2J6</accession>
<feature type="region of interest" description="Disordered" evidence="1">
    <location>
        <begin position="147"/>
        <end position="169"/>
    </location>
</feature>
<reference evidence="2 3" key="1">
    <citation type="submission" date="2014-04" db="EMBL/GenBank/DDBJ databases">
        <authorList>
            <consortium name="DOE Joint Genome Institute"/>
            <person name="Kuo A."/>
            <person name="Girlanda M."/>
            <person name="Perotto S."/>
            <person name="Kohler A."/>
            <person name="Nagy L.G."/>
            <person name="Floudas D."/>
            <person name="Copeland A."/>
            <person name="Barry K.W."/>
            <person name="Cichocki N."/>
            <person name="Veneault-Fourrey C."/>
            <person name="LaButti K."/>
            <person name="Lindquist E.A."/>
            <person name="Lipzen A."/>
            <person name="Lundell T."/>
            <person name="Morin E."/>
            <person name="Murat C."/>
            <person name="Sun H."/>
            <person name="Tunlid A."/>
            <person name="Henrissat B."/>
            <person name="Grigoriev I.V."/>
            <person name="Hibbett D.S."/>
            <person name="Martin F."/>
            <person name="Nordberg H.P."/>
            <person name="Cantor M.N."/>
            <person name="Hua S.X."/>
        </authorList>
    </citation>
    <scope>NUCLEOTIDE SEQUENCE [LARGE SCALE GENOMIC DNA]</scope>
    <source>
        <strain evidence="2 3">MUT 4182</strain>
    </source>
</reference>
<keyword evidence="3" id="KW-1185">Reference proteome</keyword>
<reference evidence="3" key="2">
    <citation type="submission" date="2015-01" db="EMBL/GenBank/DDBJ databases">
        <title>Evolutionary Origins and Diversification of the Mycorrhizal Mutualists.</title>
        <authorList>
            <consortium name="DOE Joint Genome Institute"/>
            <consortium name="Mycorrhizal Genomics Consortium"/>
            <person name="Kohler A."/>
            <person name="Kuo A."/>
            <person name="Nagy L.G."/>
            <person name="Floudas D."/>
            <person name="Copeland A."/>
            <person name="Barry K.W."/>
            <person name="Cichocki N."/>
            <person name="Veneault-Fourrey C."/>
            <person name="LaButti K."/>
            <person name="Lindquist E.A."/>
            <person name="Lipzen A."/>
            <person name="Lundell T."/>
            <person name="Morin E."/>
            <person name="Murat C."/>
            <person name="Riley R."/>
            <person name="Ohm R."/>
            <person name="Sun H."/>
            <person name="Tunlid A."/>
            <person name="Henrissat B."/>
            <person name="Grigoriev I.V."/>
            <person name="Hibbett D.S."/>
            <person name="Martin F."/>
        </authorList>
    </citation>
    <scope>NUCLEOTIDE SEQUENCE [LARGE SCALE GENOMIC DNA]</scope>
    <source>
        <strain evidence="3">MUT 4182</strain>
    </source>
</reference>